<dbReference type="RefSeq" id="WP_109722107.1">
    <property type="nucleotide sequence ID" value="NZ_MSZV01000001.1"/>
</dbReference>
<sequence length="482" mass="50600">MRPSRTRILALACGLGLAPAAFAAARTELTVYRSDDAALFAGADNAPLQSGYAVVRESRRLDLKAGAQTLHVDDLPAFVDGEALALDLGERATVLSKRVQALGQSSTAALAGLVGQPVEIVGDNGQLIAGGTLLRADDGLLVRGGDGTTSVVRNYAALRTRAGIATGSRLELQVDAARAGAADAVLGYPTAGLGWRAAYTATLEPGPACRMRFAAQASIANRSGRDWRSVGLTLVAGAPRIDSGGGPRPMLKAQSFAVAAAPALPRQAQLDDYRSYTLPGAVDLADGSLTQVPLYAPRTLDCERTALYEAGNAWSPPRPVVAPDFGGPESNESVTGTLAFDAFDSLPAGTLRVLAAGGGAPQFIGEGRLDDTPRGGRATLALGTVFDLRAARERTAFKLDRQGRSMDEAFRVTLSNAGEAARTVTVRVHPDRWRQWTLLSSSARPERQTPDTLEFRVPVPAGGKATLDYAVRYAWTADQQPQ</sequence>
<evidence type="ECO:0000313" key="4">
    <source>
        <dbReference type="Proteomes" id="UP000245812"/>
    </source>
</evidence>
<dbReference type="EMBL" id="QGHC01000001">
    <property type="protein sequence ID" value="PWK92816.1"/>
    <property type="molecule type" value="Genomic_DNA"/>
</dbReference>
<dbReference type="InterPro" id="IPR037291">
    <property type="entry name" value="DUF4139"/>
</dbReference>
<protein>
    <recommendedName>
        <fullName evidence="2">DUF4139 domain-containing protein</fullName>
    </recommendedName>
</protein>
<feature type="signal peptide" evidence="1">
    <location>
        <begin position="1"/>
        <end position="23"/>
    </location>
</feature>
<feature type="chain" id="PRO_5016393000" description="DUF4139 domain-containing protein" evidence="1">
    <location>
        <begin position="24"/>
        <end position="482"/>
    </location>
</feature>
<keyword evidence="4" id="KW-1185">Reference proteome</keyword>
<dbReference type="Pfam" id="PF13598">
    <property type="entry name" value="DUF4139"/>
    <property type="match status" value="1"/>
</dbReference>
<evidence type="ECO:0000256" key="1">
    <source>
        <dbReference type="SAM" id="SignalP"/>
    </source>
</evidence>
<accession>A0A316IJ82</accession>
<evidence type="ECO:0000259" key="2">
    <source>
        <dbReference type="Pfam" id="PF13598"/>
    </source>
</evidence>
<dbReference type="Proteomes" id="UP000245812">
    <property type="component" value="Unassembled WGS sequence"/>
</dbReference>
<dbReference type="AlphaFoldDB" id="A0A316IJ82"/>
<name>A0A316IJ82_9GAMM</name>
<comment type="caution">
    <text evidence="3">The sequence shown here is derived from an EMBL/GenBank/DDBJ whole genome shotgun (WGS) entry which is preliminary data.</text>
</comment>
<dbReference type="OrthoDB" id="9808067at2"/>
<feature type="domain" description="DUF4139" evidence="2">
    <location>
        <begin position="186"/>
        <end position="475"/>
    </location>
</feature>
<keyword evidence="1" id="KW-0732">Signal</keyword>
<dbReference type="PANTHER" id="PTHR38075">
    <property type="entry name" value="DUF4139 DOMAIN-CONTAINING PROTEIN"/>
    <property type="match status" value="1"/>
</dbReference>
<dbReference type="PANTHER" id="PTHR38075:SF1">
    <property type="entry name" value="DUF4139 DOMAIN-CONTAINING PROTEIN"/>
    <property type="match status" value="1"/>
</dbReference>
<reference evidence="3 4" key="1">
    <citation type="submission" date="2018-05" db="EMBL/GenBank/DDBJ databases">
        <title>Genomic Encyclopedia of Type Strains, Phase IV (KMG-IV): sequencing the most valuable type-strain genomes for metagenomic binning, comparative biology and taxonomic classification.</title>
        <authorList>
            <person name="Goeker M."/>
        </authorList>
    </citation>
    <scope>NUCLEOTIDE SEQUENCE [LARGE SCALE GENOMIC DNA]</scope>
    <source>
        <strain evidence="3 4">DSM 14263</strain>
    </source>
</reference>
<organism evidence="3 4">
    <name type="scientific">Fulvimonas soli</name>
    <dbReference type="NCBI Taxonomy" id="155197"/>
    <lineage>
        <taxon>Bacteria</taxon>
        <taxon>Pseudomonadati</taxon>
        <taxon>Pseudomonadota</taxon>
        <taxon>Gammaproteobacteria</taxon>
        <taxon>Lysobacterales</taxon>
        <taxon>Rhodanobacteraceae</taxon>
        <taxon>Fulvimonas</taxon>
    </lineage>
</organism>
<evidence type="ECO:0000313" key="3">
    <source>
        <dbReference type="EMBL" id="PWK92816.1"/>
    </source>
</evidence>
<proteinExistence type="predicted"/>
<gene>
    <name evidence="3" type="ORF">C7456_101152</name>
</gene>